<dbReference type="GO" id="GO:0046872">
    <property type="term" value="F:metal ion binding"/>
    <property type="evidence" value="ECO:0007669"/>
    <property type="project" value="UniProtKB-KW"/>
</dbReference>
<dbReference type="GO" id="GO:0003677">
    <property type="term" value="F:DNA binding"/>
    <property type="evidence" value="ECO:0007669"/>
    <property type="project" value="UniProtKB-KW"/>
</dbReference>
<evidence type="ECO:0000256" key="9">
    <source>
        <dbReference type="ARBA" id="ARBA00022741"/>
    </source>
</evidence>
<evidence type="ECO:0000256" key="1">
    <source>
        <dbReference type="ARBA" id="ARBA00001936"/>
    </source>
</evidence>
<evidence type="ECO:0000256" key="16">
    <source>
        <dbReference type="SAM" id="MobiDB-lite"/>
    </source>
</evidence>
<keyword evidence="11" id="KW-0378">Hydrolase</keyword>
<keyword evidence="6" id="KW-0235">DNA replication</keyword>
<evidence type="ECO:0000256" key="7">
    <source>
        <dbReference type="ARBA" id="ARBA00022722"/>
    </source>
</evidence>
<name>A0A6M3YNX3_9VIRU</name>
<feature type="compositionally biased region" description="Basic residues" evidence="16">
    <location>
        <begin position="39"/>
        <end position="55"/>
    </location>
</feature>
<comment type="subcellular location">
    <subcellularLocation>
        <location evidence="2">Host nucleus</location>
    </subcellularLocation>
</comment>
<dbReference type="Pfam" id="PF02407">
    <property type="entry name" value="Viral_Rep"/>
    <property type="match status" value="1"/>
</dbReference>
<feature type="domain" description="CRESS-DNA virus Rep endonuclease" evidence="17">
    <location>
        <begin position="241"/>
        <end position="347"/>
    </location>
</feature>
<keyword evidence="7" id="KW-0540">Nuclease</keyword>
<evidence type="ECO:0000256" key="6">
    <source>
        <dbReference type="ARBA" id="ARBA00022705"/>
    </source>
</evidence>
<keyword evidence="3" id="KW-1048">Host nucleus</keyword>
<dbReference type="PROSITE" id="PS51257">
    <property type="entry name" value="PROKAR_LIPOPROTEIN"/>
    <property type="match status" value="1"/>
</dbReference>
<keyword evidence="9" id="KW-0547">Nucleotide-binding</keyword>
<accession>A0A6M3YNX3</accession>
<dbReference type="GO" id="GO:0000166">
    <property type="term" value="F:nucleotide binding"/>
    <property type="evidence" value="ECO:0007669"/>
    <property type="project" value="UniProtKB-KW"/>
</dbReference>
<keyword evidence="14" id="KW-0511">Multifunctional enzyme</keyword>
<comment type="cofactor">
    <cofactor evidence="1">
        <name>Mn(2+)</name>
        <dbReference type="ChEBI" id="CHEBI:29035"/>
    </cofactor>
</comment>
<keyword evidence="4" id="KW-0808">Transferase</keyword>
<dbReference type="GO" id="GO:0042025">
    <property type="term" value="C:host cell nucleus"/>
    <property type="evidence" value="ECO:0007669"/>
    <property type="project" value="UniProtKB-SubCell"/>
</dbReference>
<dbReference type="EMBL" id="MT138073">
    <property type="protein sequence ID" value="QJI53592.1"/>
    <property type="molecule type" value="Genomic_DNA"/>
</dbReference>
<evidence type="ECO:0000256" key="12">
    <source>
        <dbReference type="ARBA" id="ARBA00023124"/>
    </source>
</evidence>
<dbReference type="GO" id="GO:0016779">
    <property type="term" value="F:nucleotidyltransferase activity"/>
    <property type="evidence" value="ECO:0007669"/>
    <property type="project" value="UniProtKB-KW"/>
</dbReference>
<evidence type="ECO:0000256" key="13">
    <source>
        <dbReference type="ARBA" id="ARBA00023125"/>
    </source>
</evidence>
<reference evidence="18" key="1">
    <citation type="submission" date="2020-01" db="EMBL/GenBank/DDBJ databases">
        <title>Viral genomes from wild and zoo birds in China.</title>
        <authorList>
            <person name="Yao Y."/>
            <person name="Shan T."/>
            <person name="Yang S."/>
            <person name="Zhang W."/>
        </authorList>
    </citation>
    <scope>NUCLEOTIDE SEQUENCE</scope>
    <source>
        <strain evidence="18">Tou80cre1</strain>
    </source>
</reference>
<comment type="catalytic activity">
    <reaction evidence="15">
        <text>ATP + H2O = ADP + phosphate + H(+)</text>
        <dbReference type="Rhea" id="RHEA:13065"/>
        <dbReference type="ChEBI" id="CHEBI:15377"/>
        <dbReference type="ChEBI" id="CHEBI:15378"/>
        <dbReference type="ChEBI" id="CHEBI:30616"/>
        <dbReference type="ChEBI" id="CHEBI:43474"/>
        <dbReference type="ChEBI" id="CHEBI:456216"/>
    </reaction>
</comment>
<evidence type="ECO:0000313" key="18">
    <source>
        <dbReference type="EMBL" id="QJI53592.1"/>
    </source>
</evidence>
<evidence type="ECO:0000256" key="4">
    <source>
        <dbReference type="ARBA" id="ARBA00022679"/>
    </source>
</evidence>
<dbReference type="GO" id="GO:0003724">
    <property type="term" value="F:RNA helicase activity"/>
    <property type="evidence" value="ECO:0007669"/>
    <property type="project" value="InterPro"/>
</dbReference>
<organism evidence="18">
    <name type="scientific">Cressdnaviricota sp</name>
    <dbReference type="NCBI Taxonomy" id="2748378"/>
    <lineage>
        <taxon>Viruses</taxon>
        <taxon>Monodnaviria</taxon>
        <taxon>Shotokuvirae</taxon>
        <taxon>Cressdnaviricota</taxon>
    </lineage>
</organism>
<keyword evidence="5" id="KW-0548">Nucleotidyltransferase</keyword>
<dbReference type="Pfam" id="PF00910">
    <property type="entry name" value="RNA_helicase"/>
    <property type="match status" value="1"/>
</dbReference>
<evidence type="ECO:0000256" key="14">
    <source>
        <dbReference type="ARBA" id="ARBA00023268"/>
    </source>
</evidence>
<proteinExistence type="predicted"/>
<dbReference type="Gene3D" id="3.40.1310.20">
    <property type="match status" value="1"/>
</dbReference>
<evidence type="ECO:0000256" key="2">
    <source>
        <dbReference type="ARBA" id="ARBA00004147"/>
    </source>
</evidence>
<evidence type="ECO:0000256" key="8">
    <source>
        <dbReference type="ARBA" id="ARBA00022723"/>
    </source>
</evidence>
<protein>
    <submittedName>
        <fullName evidence="18">Replication-associated protein</fullName>
    </submittedName>
</protein>
<feature type="compositionally biased region" description="Polar residues" evidence="16">
    <location>
        <begin position="57"/>
        <end position="71"/>
    </location>
</feature>
<feature type="compositionally biased region" description="Basic residues" evidence="16">
    <location>
        <begin position="17"/>
        <end position="30"/>
    </location>
</feature>
<sequence length="615" mass="69293">MEGKIFPHLGGGGQGCTHKKKALTKKRSTQKKGVDKKKVNTKKSSPQKKTHHKKNSSLDTPRMNRSNTTQIPRSRLVALNTTDGDDYKLRRLETQRIEETANKAAAEDDEFSVQQYGTMEISDVCTTDEEDTYETWKVPIDDEDGYHTPVVTKKNAGKKNAHVDVKKFDLTGDFDSDDDYMMKQHVAIKKKAGAGKANLPKVSSDQELELALDWEFDDLPALEPPVVVATNTSTTRSQGQGPKVTRWTATYNNPTYNTIREFAENMISSGKIKGFVGQEEVGANGTPHYQFYTEFKAQTHMTGVKKAAGVNSLHLEKSKGSKKQNIAYCTKEDTRAEGTEPFLWGTCADERAGQGARNDIDAFARAVVEHGGVNMNVMEEFPGHALRYGRHGNDLMAARHRVEQEEAERAFWVEEARRQEAGEEMRGQQQRHVELYFGPTAVGKTSAIKTKVIGVEGKHLYNKAGGNRWYCGYNGQEAVLIDEFKGDSYGPVEEFNNVTNMGTTNVETKGGHAMLTATDIYVASNRHPSHWWKKGQDTYLDWTDGRYRAVARRFAKVTWWNDAKEKVVLVNPGPQEDTEEWTERNTQWVAFWEWKTRLAVAGDSFTSDENLYFTL</sequence>
<feature type="region of interest" description="Disordered" evidence="16">
    <location>
        <begin position="1"/>
        <end position="71"/>
    </location>
</feature>
<evidence type="ECO:0000256" key="10">
    <source>
        <dbReference type="ARBA" id="ARBA00022759"/>
    </source>
</evidence>
<keyword evidence="8" id="KW-0479">Metal-binding</keyword>
<evidence type="ECO:0000259" key="17">
    <source>
        <dbReference type="PROSITE" id="PS52020"/>
    </source>
</evidence>
<keyword evidence="12" id="KW-0190">Covalent protein-DNA linkage</keyword>
<evidence type="ECO:0000256" key="15">
    <source>
        <dbReference type="ARBA" id="ARBA00049360"/>
    </source>
</evidence>
<dbReference type="GO" id="GO:0003723">
    <property type="term" value="F:RNA binding"/>
    <property type="evidence" value="ECO:0007669"/>
    <property type="project" value="InterPro"/>
</dbReference>
<dbReference type="GO" id="GO:0016787">
    <property type="term" value="F:hydrolase activity"/>
    <property type="evidence" value="ECO:0007669"/>
    <property type="project" value="UniProtKB-KW"/>
</dbReference>
<keyword evidence="13" id="KW-0238">DNA-binding</keyword>
<keyword evidence="10" id="KW-0255">Endonuclease</keyword>
<dbReference type="InterPro" id="IPR049912">
    <property type="entry name" value="CRESS_DNA_REP"/>
</dbReference>
<evidence type="ECO:0000256" key="3">
    <source>
        <dbReference type="ARBA" id="ARBA00022562"/>
    </source>
</evidence>
<dbReference type="GO" id="GO:0004519">
    <property type="term" value="F:endonuclease activity"/>
    <property type="evidence" value="ECO:0007669"/>
    <property type="project" value="UniProtKB-KW"/>
</dbReference>
<dbReference type="PROSITE" id="PS52020">
    <property type="entry name" value="CRESS_DNA_REP"/>
    <property type="match status" value="1"/>
</dbReference>
<dbReference type="GO" id="GO:0006260">
    <property type="term" value="P:DNA replication"/>
    <property type="evidence" value="ECO:0007669"/>
    <property type="project" value="UniProtKB-KW"/>
</dbReference>
<evidence type="ECO:0000256" key="11">
    <source>
        <dbReference type="ARBA" id="ARBA00022801"/>
    </source>
</evidence>
<evidence type="ECO:0000256" key="5">
    <source>
        <dbReference type="ARBA" id="ARBA00022695"/>
    </source>
</evidence>
<dbReference type="InterPro" id="IPR000605">
    <property type="entry name" value="Helicase_SF3_ssDNA/RNA_vir"/>
</dbReference>